<dbReference type="InterPro" id="IPR000847">
    <property type="entry name" value="LysR_HTH_N"/>
</dbReference>
<dbReference type="Pfam" id="PF00126">
    <property type="entry name" value="HTH_1"/>
    <property type="match status" value="1"/>
</dbReference>
<evidence type="ECO:0000256" key="5">
    <source>
        <dbReference type="ARBA" id="ARBA00023163"/>
    </source>
</evidence>
<keyword evidence="5" id="KW-0804">Transcription</keyword>
<proteinExistence type="inferred from homology"/>
<dbReference type="SUPFAM" id="SSF53850">
    <property type="entry name" value="Periplasmic binding protein-like II"/>
    <property type="match status" value="1"/>
</dbReference>
<dbReference type="InterPro" id="IPR005119">
    <property type="entry name" value="LysR_subst-bd"/>
</dbReference>
<dbReference type="GO" id="GO:0003677">
    <property type="term" value="F:DNA binding"/>
    <property type="evidence" value="ECO:0007669"/>
    <property type="project" value="UniProtKB-KW"/>
</dbReference>
<comment type="function">
    <text evidence="1">NodD regulates the expression of the nodABCFE genes which encode other nodulation proteins. NodD is also a negative regulator of its own expression. Binds flavonoids as inducers.</text>
</comment>
<gene>
    <name evidence="7" type="ORF">BSZ18_01700</name>
</gene>
<feature type="domain" description="HTH lysR-type" evidence="6">
    <location>
        <begin position="20"/>
        <end position="77"/>
    </location>
</feature>
<dbReference type="InterPro" id="IPR036390">
    <property type="entry name" value="WH_DNA-bd_sf"/>
</dbReference>
<evidence type="ECO:0000256" key="3">
    <source>
        <dbReference type="ARBA" id="ARBA00023015"/>
    </source>
</evidence>
<dbReference type="GO" id="GO:0003700">
    <property type="term" value="F:DNA-binding transcription factor activity"/>
    <property type="evidence" value="ECO:0007669"/>
    <property type="project" value="InterPro"/>
</dbReference>
<dbReference type="PROSITE" id="PS50931">
    <property type="entry name" value="HTH_LYSR"/>
    <property type="match status" value="1"/>
</dbReference>
<dbReference type="AlphaFoldDB" id="A0A1X3HF54"/>
<organism evidence="7 8">
    <name type="scientific">Bradyrhizobium canariense</name>
    <dbReference type="NCBI Taxonomy" id="255045"/>
    <lineage>
        <taxon>Bacteria</taxon>
        <taxon>Pseudomonadati</taxon>
        <taxon>Pseudomonadota</taxon>
        <taxon>Alphaproteobacteria</taxon>
        <taxon>Hyphomicrobiales</taxon>
        <taxon>Nitrobacteraceae</taxon>
        <taxon>Bradyrhizobium</taxon>
    </lineage>
</organism>
<evidence type="ECO:0000259" key="6">
    <source>
        <dbReference type="PROSITE" id="PS50931"/>
    </source>
</evidence>
<keyword evidence="3" id="KW-0805">Transcription regulation</keyword>
<keyword evidence="4" id="KW-0238">DNA-binding</keyword>
<protein>
    <recommendedName>
        <fullName evidence="6">HTH lysR-type domain-containing protein</fullName>
    </recommendedName>
</protein>
<dbReference type="RefSeq" id="WP_085357310.1">
    <property type="nucleotide sequence ID" value="NZ_NAFD01000134.1"/>
</dbReference>
<evidence type="ECO:0000256" key="1">
    <source>
        <dbReference type="ARBA" id="ARBA00003502"/>
    </source>
</evidence>
<dbReference type="EMBL" id="NAFI01000125">
    <property type="protein sequence ID" value="OSJ18699.1"/>
    <property type="molecule type" value="Genomic_DNA"/>
</dbReference>
<evidence type="ECO:0000256" key="2">
    <source>
        <dbReference type="ARBA" id="ARBA00009437"/>
    </source>
</evidence>
<reference evidence="7 8" key="1">
    <citation type="submission" date="2017-03" db="EMBL/GenBank/DDBJ databases">
        <title>Whole genome sequences of fourteen strains of Bradyrhizobium canariense and one strain of Bradyrhizobium japonicum isolated from Lupinus (Papilionoideae: Genisteae) species in Algeria.</title>
        <authorList>
            <person name="Crovadore J."/>
            <person name="Chekireb D."/>
            <person name="Brachmann A."/>
            <person name="Chablais R."/>
            <person name="Cochard B."/>
            <person name="Lefort F."/>
        </authorList>
    </citation>
    <scope>NUCLEOTIDE SEQUENCE [LARGE SCALE GENOMIC DNA]</scope>
    <source>
        <strain evidence="7 8">UBMA195</strain>
    </source>
</reference>
<dbReference type="InterPro" id="IPR036388">
    <property type="entry name" value="WH-like_DNA-bd_sf"/>
</dbReference>
<dbReference type="PANTHER" id="PTHR30579:SF7">
    <property type="entry name" value="HTH-TYPE TRANSCRIPTIONAL REGULATOR LRHA-RELATED"/>
    <property type="match status" value="1"/>
</dbReference>
<sequence>MDIFGHAECILSPEAEVQHLDPDLLRAFLMVAETSSFTKASERLFRTQAAISMQIKRLEERIRKPLFVRGARGAQLTTAGELLIHFARRMLLLNDEAIAALSVSQSEDVVRIGASDDCARILLPDMLLLFSKVCPQVQLDIVVNDRLNLVQEVRDGSIDLAVLMRHSESSDGELLRREKLHWITSMQNSPHTYDLLPLALFSTGCVRREVALRALRKADRRFKVVLSSGTMGPIVAAVSAGVAISVAENSVIPAGVCQLLEAEGLPSLSTVDLVLYRTPGHQRRPAAILTEHICASLMRRIPLSETLRAAQSAAE</sequence>
<accession>A0A1X3HF54</accession>
<evidence type="ECO:0000256" key="4">
    <source>
        <dbReference type="ARBA" id="ARBA00023125"/>
    </source>
</evidence>
<evidence type="ECO:0000313" key="7">
    <source>
        <dbReference type="EMBL" id="OSJ18699.1"/>
    </source>
</evidence>
<comment type="caution">
    <text evidence="7">The sequence shown here is derived from an EMBL/GenBank/DDBJ whole genome shotgun (WGS) entry which is preliminary data.</text>
</comment>
<dbReference type="InterPro" id="IPR050176">
    <property type="entry name" value="LTTR"/>
</dbReference>
<dbReference type="Proteomes" id="UP000193553">
    <property type="component" value="Unassembled WGS sequence"/>
</dbReference>
<dbReference type="OrthoDB" id="1631201at2"/>
<dbReference type="Gene3D" id="3.40.190.10">
    <property type="entry name" value="Periplasmic binding protein-like II"/>
    <property type="match status" value="2"/>
</dbReference>
<dbReference type="PANTHER" id="PTHR30579">
    <property type="entry name" value="TRANSCRIPTIONAL REGULATOR"/>
    <property type="match status" value="1"/>
</dbReference>
<name>A0A1X3HF54_9BRAD</name>
<dbReference type="Gene3D" id="1.10.10.10">
    <property type="entry name" value="Winged helix-like DNA-binding domain superfamily/Winged helix DNA-binding domain"/>
    <property type="match status" value="1"/>
</dbReference>
<evidence type="ECO:0000313" key="8">
    <source>
        <dbReference type="Proteomes" id="UP000193553"/>
    </source>
</evidence>
<dbReference type="Pfam" id="PF03466">
    <property type="entry name" value="LysR_substrate"/>
    <property type="match status" value="1"/>
</dbReference>
<dbReference type="SUPFAM" id="SSF46785">
    <property type="entry name" value="Winged helix' DNA-binding domain"/>
    <property type="match status" value="1"/>
</dbReference>
<comment type="similarity">
    <text evidence="2">Belongs to the LysR transcriptional regulatory family.</text>
</comment>
<dbReference type="PRINTS" id="PR00039">
    <property type="entry name" value="HTHLYSR"/>
</dbReference>